<keyword evidence="2" id="KW-0732">Signal</keyword>
<dbReference type="EMBL" id="BRYA01000290">
    <property type="protein sequence ID" value="GMI46268.1"/>
    <property type="molecule type" value="Genomic_DNA"/>
</dbReference>
<feature type="signal peptide" evidence="2">
    <location>
        <begin position="1"/>
        <end position="21"/>
    </location>
</feature>
<keyword evidence="4" id="KW-1185">Reference proteome</keyword>
<proteinExistence type="predicted"/>
<keyword evidence="1" id="KW-0812">Transmembrane</keyword>
<name>A0A9W7GL37_9STRA</name>
<keyword evidence="1" id="KW-1133">Transmembrane helix</keyword>
<comment type="caution">
    <text evidence="3">The sequence shown here is derived from an EMBL/GenBank/DDBJ whole genome shotgun (WGS) entry which is preliminary data.</text>
</comment>
<accession>A0A9W7GL37</accession>
<evidence type="ECO:0000313" key="4">
    <source>
        <dbReference type="Proteomes" id="UP001165065"/>
    </source>
</evidence>
<sequence length="165" mass="18584">MSKFALVVLFLLGCLSAVTYGEQQDLAEVQVRRLLTEAGIPKPIQQFLRSGRLLDDGEDGEIGPCYEEDGSVDASCCYYDKEEYKNGCNVTDGTTFYPMKCEDWMEHCDDAYDDDGCSREINGTLESGDRYKCVTEPPEPENPWLWVGLAIVAFIMFMVCVHFSI</sequence>
<dbReference type="Proteomes" id="UP001165065">
    <property type="component" value="Unassembled WGS sequence"/>
</dbReference>
<reference evidence="4" key="1">
    <citation type="journal article" date="2023" name="Commun. Biol.">
        <title>Genome analysis of Parmales, the sister group of diatoms, reveals the evolutionary specialization of diatoms from phago-mixotrophs to photoautotrophs.</title>
        <authorList>
            <person name="Ban H."/>
            <person name="Sato S."/>
            <person name="Yoshikawa S."/>
            <person name="Yamada K."/>
            <person name="Nakamura Y."/>
            <person name="Ichinomiya M."/>
            <person name="Sato N."/>
            <person name="Blanc-Mathieu R."/>
            <person name="Endo H."/>
            <person name="Kuwata A."/>
            <person name="Ogata H."/>
        </authorList>
    </citation>
    <scope>NUCLEOTIDE SEQUENCE [LARGE SCALE GENOMIC DNA]</scope>
</reference>
<feature type="chain" id="PRO_5040786616" evidence="2">
    <location>
        <begin position="22"/>
        <end position="165"/>
    </location>
</feature>
<gene>
    <name evidence="3" type="ORF">TrCOL_g317</name>
</gene>
<dbReference type="AlphaFoldDB" id="A0A9W7GL37"/>
<keyword evidence="1" id="KW-0472">Membrane</keyword>
<feature type="transmembrane region" description="Helical" evidence="1">
    <location>
        <begin position="144"/>
        <end position="163"/>
    </location>
</feature>
<organism evidence="3 4">
    <name type="scientific">Triparma columacea</name>
    <dbReference type="NCBI Taxonomy" id="722753"/>
    <lineage>
        <taxon>Eukaryota</taxon>
        <taxon>Sar</taxon>
        <taxon>Stramenopiles</taxon>
        <taxon>Ochrophyta</taxon>
        <taxon>Bolidophyceae</taxon>
        <taxon>Parmales</taxon>
        <taxon>Triparmaceae</taxon>
        <taxon>Triparma</taxon>
    </lineage>
</organism>
<evidence type="ECO:0000256" key="2">
    <source>
        <dbReference type="SAM" id="SignalP"/>
    </source>
</evidence>
<protein>
    <submittedName>
        <fullName evidence="3">Uncharacterized protein</fullName>
    </submittedName>
</protein>
<evidence type="ECO:0000256" key="1">
    <source>
        <dbReference type="SAM" id="Phobius"/>
    </source>
</evidence>
<evidence type="ECO:0000313" key="3">
    <source>
        <dbReference type="EMBL" id="GMI46268.1"/>
    </source>
</evidence>